<dbReference type="SUPFAM" id="SSF57756">
    <property type="entry name" value="Retrovirus zinc finger-like domains"/>
    <property type="match status" value="1"/>
</dbReference>
<dbReference type="EMBL" id="BJWL01000003">
    <property type="protein sequence ID" value="GFY83363.1"/>
    <property type="molecule type" value="Genomic_DNA"/>
</dbReference>
<proteinExistence type="predicted"/>
<feature type="domain" description="CCHC-type" evidence="4">
    <location>
        <begin position="149"/>
        <end position="162"/>
    </location>
</feature>
<dbReference type="PROSITE" id="PS50158">
    <property type="entry name" value="ZF_CCHC"/>
    <property type="match status" value="1"/>
</dbReference>
<dbReference type="GO" id="GO:0008270">
    <property type="term" value="F:zinc ion binding"/>
    <property type="evidence" value="ECO:0007669"/>
    <property type="project" value="UniProtKB-KW"/>
</dbReference>
<comment type="caution">
    <text evidence="5">The sequence shown here is derived from an EMBL/GenBank/DDBJ whole genome shotgun (WGS) entry which is preliminary data.</text>
</comment>
<evidence type="ECO:0000313" key="5">
    <source>
        <dbReference type="EMBL" id="GFY83363.1"/>
    </source>
</evidence>
<evidence type="ECO:0000256" key="2">
    <source>
        <dbReference type="SAM" id="MobiDB-lite"/>
    </source>
</evidence>
<dbReference type="InterPro" id="IPR001878">
    <property type="entry name" value="Znf_CCHC"/>
</dbReference>
<feature type="region of interest" description="Disordered" evidence="2">
    <location>
        <begin position="171"/>
        <end position="196"/>
    </location>
</feature>
<keyword evidence="1" id="KW-0863">Zinc-finger</keyword>
<feature type="transmembrane region" description="Helical" evidence="3">
    <location>
        <begin position="82"/>
        <end position="104"/>
    </location>
</feature>
<dbReference type="GO" id="GO:0003676">
    <property type="term" value="F:nucleic acid binding"/>
    <property type="evidence" value="ECO:0007669"/>
    <property type="project" value="InterPro"/>
</dbReference>
<keyword evidence="3" id="KW-0472">Membrane</keyword>
<keyword evidence="1" id="KW-0862">Zinc</keyword>
<sequence>MTGFDSPHLTSDRTPRCSPDGRCSLLLRQALVSPLGPRRSSTVLVGKALAVSCVGRLRGICVWSVACCCGSAVLCCGSACDVLLWILSAVLWLLWICCFAFAIIDGDERRRHLIQASPAISPGSTPIADQMAFAAFGSGPRSSGGKPICSYCGNLGHIRKRCFKLHPELKETSSKRKGKGPPRTATVVETSPRSCP</sequence>
<name>A0A7J0EA71_9ERIC</name>
<protein>
    <recommendedName>
        <fullName evidence="4">CCHC-type domain-containing protein</fullName>
    </recommendedName>
</protein>
<dbReference type="AlphaFoldDB" id="A0A7J0EA71"/>
<feature type="compositionally biased region" description="Polar residues" evidence="2">
    <location>
        <begin position="187"/>
        <end position="196"/>
    </location>
</feature>
<keyword evidence="3" id="KW-1133">Transmembrane helix</keyword>
<evidence type="ECO:0000256" key="1">
    <source>
        <dbReference type="PROSITE-ProRule" id="PRU00047"/>
    </source>
</evidence>
<keyword evidence="3" id="KW-0812">Transmembrane</keyword>
<dbReference type="Proteomes" id="UP000585474">
    <property type="component" value="Unassembled WGS sequence"/>
</dbReference>
<evidence type="ECO:0000313" key="6">
    <source>
        <dbReference type="Proteomes" id="UP000585474"/>
    </source>
</evidence>
<gene>
    <name evidence="5" type="ORF">Acr_03g0001370</name>
</gene>
<organism evidence="5 6">
    <name type="scientific">Actinidia rufa</name>
    <dbReference type="NCBI Taxonomy" id="165716"/>
    <lineage>
        <taxon>Eukaryota</taxon>
        <taxon>Viridiplantae</taxon>
        <taxon>Streptophyta</taxon>
        <taxon>Embryophyta</taxon>
        <taxon>Tracheophyta</taxon>
        <taxon>Spermatophyta</taxon>
        <taxon>Magnoliopsida</taxon>
        <taxon>eudicotyledons</taxon>
        <taxon>Gunneridae</taxon>
        <taxon>Pentapetalae</taxon>
        <taxon>asterids</taxon>
        <taxon>Ericales</taxon>
        <taxon>Actinidiaceae</taxon>
        <taxon>Actinidia</taxon>
    </lineage>
</organism>
<dbReference type="InterPro" id="IPR036875">
    <property type="entry name" value="Znf_CCHC_sf"/>
</dbReference>
<evidence type="ECO:0000259" key="4">
    <source>
        <dbReference type="PROSITE" id="PS50158"/>
    </source>
</evidence>
<keyword evidence="6" id="KW-1185">Reference proteome</keyword>
<keyword evidence="1" id="KW-0479">Metal-binding</keyword>
<evidence type="ECO:0000256" key="3">
    <source>
        <dbReference type="SAM" id="Phobius"/>
    </source>
</evidence>
<reference evidence="5 6" key="1">
    <citation type="submission" date="2019-07" db="EMBL/GenBank/DDBJ databases">
        <title>De Novo Assembly of kiwifruit Actinidia rufa.</title>
        <authorList>
            <person name="Sugita-Konishi S."/>
            <person name="Sato K."/>
            <person name="Mori E."/>
            <person name="Abe Y."/>
            <person name="Kisaki G."/>
            <person name="Hamano K."/>
            <person name="Suezawa K."/>
            <person name="Otani M."/>
            <person name="Fukuda T."/>
            <person name="Manabe T."/>
            <person name="Gomi K."/>
            <person name="Tabuchi M."/>
            <person name="Akimitsu K."/>
            <person name="Kataoka I."/>
        </authorList>
    </citation>
    <scope>NUCLEOTIDE SEQUENCE [LARGE SCALE GENOMIC DNA]</scope>
    <source>
        <strain evidence="6">cv. Fuchu</strain>
    </source>
</reference>
<accession>A0A7J0EA71</accession>
<dbReference type="OrthoDB" id="1724808at2759"/>